<protein>
    <submittedName>
        <fullName evidence="1">Uncharacterized protein</fullName>
    </submittedName>
</protein>
<evidence type="ECO:0000313" key="2">
    <source>
        <dbReference type="Proteomes" id="UP001164746"/>
    </source>
</evidence>
<dbReference type="Proteomes" id="UP001164746">
    <property type="component" value="Chromosome 11"/>
</dbReference>
<dbReference type="EMBL" id="CP111022">
    <property type="protein sequence ID" value="WAR19571.1"/>
    <property type="molecule type" value="Genomic_DNA"/>
</dbReference>
<feature type="non-terminal residue" evidence="1">
    <location>
        <position position="225"/>
    </location>
</feature>
<reference evidence="1" key="1">
    <citation type="submission" date="2022-11" db="EMBL/GenBank/DDBJ databases">
        <title>Centuries of genome instability and evolution in soft-shell clam transmissible cancer (bioRxiv).</title>
        <authorList>
            <person name="Hart S.F.M."/>
            <person name="Yonemitsu M.A."/>
            <person name="Giersch R.M."/>
            <person name="Beal B.F."/>
            <person name="Arriagada G."/>
            <person name="Davis B.W."/>
            <person name="Ostrander E.A."/>
            <person name="Goff S.P."/>
            <person name="Metzger M.J."/>
        </authorList>
    </citation>
    <scope>NUCLEOTIDE SEQUENCE</scope>
    <source>
        <strain evidence="1">MELC-2E11</strain>
        <tissue evidence="1">Siphon/mantle</tissue>
    </source>
</reference>
<organism evidence="1 2">
    <name type="scientific">Mya arenaria</name>
    <name type="common">Soft-shell clam</name>
    <dbReference type="NCBI Taxonomy" id="6604"/>
    <lineage>
        <taxon>Eukaryota</taxon>
        <taxon>Metazoa</taxon>
        <taxon>Spiralia</taxon>
        <taxon>Lophotrochozoa</taxon>
        <taxon>Mollusca</taxon>
        <taxon>Bivalvia</taxon>
        <taxon>Autobranchia</taxon>
        <taxon>Heteroconchia</taxon>
        <taxon>Euheterodonta</taxon>
        <taxon>Imparidentia</taxon>
        <taxon>Neoheterodontei</taxon>
        <taxon>Myida</taxon>
        <taxon>Myoidea</taxon>
        <taxon>Myidae</taxon>
        <taxon>Mya</taxon>
    </lineage>
</organism>
<proteinExistence type="predicted"/>
<gene>
    <name evidence="1" type="ORF">MAR_001409</name>
</gene>
<keyword evidence="2" id="KW-1185">Reference proteome</keyword>
<evidence type="ECO:0000313" key="1">
    <source>
        <dbReference type="EMBL" id="WAR19571.1"/>
    </source>
</evidence>
<sequence length="225" mass="25460">MLKTTRTHLRAKMVHTDLAIAVLLLGIVYRTQAVFNEIAKTKVEITTTLRPCSNKRTKTGVLDVYEEWVKGKGWILRRCPHGFLYEPKDCDCTSRVVLQKNCEPDLFLSFENGVNDQSPIVNYIQSKNVKVIDGKAIFKAEMGSQLIIPRYKNFCISSLTINVKYFSEHKRLTQTQAIISNSDCGIAPSIVLSEDSAYIYFTVATDMGERILAVHQPSHTNDKDI</sequence>
<accession>A0ABY7FJZ7</accession>
<name>A0ABY7FJZ7_MYAAR</name>